<evidence type="ECO:0000313" key="2">
    <source>
        <dbReference type="EMBL" id="KAF3768301.1"/>
    </source>
</evidence>
<comment type="caution">
    <text evidence="2">The sequence shown here is derived from an EMBL/GenBank/DDBJ whole genome shotgun (WGS) entry which is preliminary data.</text>
</comment>
<dbReference type="RefSeq" id="XP_040779262.1">
    <property type="nucleotide sequence ID" value="XM_040920143.1"/>
</dbReference>
<name>A0A9P4Y7S5_CRYP1</name>
<feature type="compositionally biased region" description="Acidic residues" evidence="1">
    <location>
        <begin position="62"/>
        <end position="85"/>
    </location>
</feature>
<dbReference type="EMBL" id="MU032345">
    <property type="protein sequence ID" value="KAF3768301.1"/>
    <property type="molecule type" value="Genomic_DNA"/>
</dbReference>
<dbReference type="Proteomes" id="UP000803844">
    <property type="component" value="Unassembled WGS sequence"/>
</dbReference>
<evidence type="ECO:0000256" key="1">
    <source>
        <dbReference type="SAM" id="MobiDB-lite"/>
    </source>
</evidence>
<protein>
    <submittedName>
        <fullName evidence="2">Uncharacterized protein</fullName>
    </submittedName>
</protein>
<accession>A0A9P4Y7S5</accession>
<proteinExistence type="predicted"/>
<evidence type="ECO:0000313" key="3">
    <source>
        <dbReference type="Proteomes" id="UP000803844"/>
    </source>
</evidence>
<reference evidence="2" key="1">
    <citation type="journal article" date="2020" name="Phytopathology">
        <title>Genome sequence of the chestnut blight fungus Cryphonectria parasitica EP155: A fundamental resource for an archetypical invasive plant pathogen.</title>
        <authorList>
            <person name="Crouch J.A."/>
            <person name="Dawe A."/>
            <person name="Aerts A."/>
            <person name="Barry K."/>
            <person name="Churchill A.C.L."/>
            <person name="Grimwood J."/>
            <person name="Hillman B."/>
            <person name="Milgroom M.G."/>
            <person name="Pangilinan J."/>
            <person name="Smith M."/>
            <person name="Salamov A."/>
            <person name="Schmutz J."/>
            <person name="Yadav J."/>
            <person name="Grigoriev I.V."/>
            <person name="Nuss D."/>
        </authorList>
    </citation>
    <scope>NUCLEOTIDE SEQUENCE</scope>
    <source>
        <strain evidence="2">EP155</strain>
    </source>
</reference>
<organism evidence="2 3">
    <name type="scientific">Cryphonectria parasitica (strain ATCC 38755 / EP155)</name>
    <dbReference type="NCBI Taxonomy" id="660469"/>
    <lineage>
        <taxon>Eukaryota</taxon>
        <taxon>Fungi</taxon>
        <taxon>Dikarya</taxon>
        <taxon>Ascomycota</taxon>
        <taxon>Pezizomycotina</taxon>
        <taxon>Sordariomycetes</taxon>
        <taxon>Sordariomycetidae</taxon>
        <taxon>Diaporthales</taxon>
        <taxon>Cryphonectriaceae</taxon>
        <taxon>Cryphonectria-Endothia species complex</taxon>
        <taxon>Cryphonectria</taxon>
    </lineage>
</organism>
<feature type="region of interest" description="Disordered" evidence="1">
    <location>
        <begin position="37"/>
        <end position="100"/>
    </location>
</feature>
<keyword evidence="3" id="KW-1185">Reference proteome</keyword>
<dbReference type="AlphaFoldDB" id="A0A9P4Y7S5"/>
<sequence length="100" mass="11764">MILRDPRFYTRVNYPARLNPSLNKHSWSISAIKPKPLALARKVKPTGEEESDYTAVKREEQQQQEEEEQQEEEQQEEEQQEEDVAMPDVGCDLFIRDEEG</sequence>
<dbReference type="GeneID" id="63837272"/>
<gene>
    <name evidence="2" type="ORF">M406DRAFT_326853</name>
</gene>